<feature type="chain" id="PRO_5040744943" evidence="1">
    <location>
        <begin position="28"/>
        <end position="59"/>
    </location>
</feature>
<protein>
    <submittedName>
        <fullName evidence="2">Uncharacterized protein</fullName>
    </submittedName>
</protein>
<feature type="signal peptide" evidence="1">
    <location>
        <begin position="1"/>
        <end position="27"/>
    </location>
</feature>
<name>A0A9W6PCN4_9ACTN</name>
<dbReference type="AlphaFoldDB" id="A0A9W6PCN4"/>
<dbReference type="EMBL" id="BSRX01000006">
    <property type="protein sequence ID" value="GLW53379.1"/>
    <property type="molecule type" value="Genomic_DNA"/>
</dbReference>
<gene>
    <name evidence="2" type="ORF">Kpho01_13900</name>
</gene>
<dbReference type="Proteomes" id="UP001165143">
    <property type="component" value="Unassembled WGS sequence"/>
</dbReference>
<sequence length="59" mass="6223">MRRTFRFVVAAALMMATVVIGAVPASADVLWTVSKSTVAVGVESEPVVQTSLASDVLWT</sequence>
<evidence type="ECO:0000256" key="1">
    <source>
        <dbReference type="SAM" id="SignalP"/>
    </source>
</evidence>
<keyword evidence="1" id="KW-0732">Signal</keyword>
<reference evidence="2" key="1">
    <citation type="submission" date="2023-02" db="EMBL/GenBank/DDBJ databases">
        <title>Kitasatospora phosalacinea NBRC 14362.</title>
        <authorList>
            <person name="Ichikawa N."/>
            <person name="Sato H."/>
            <person name="Tonouchi N."/>
        </authorList>
    </citation>
    <scope>NUCLEOTIDE SEQUENCE</scope>
    <source>
        <strain evidence="2">NBRC 14362</strain>
    </source>
</reference>
<evidence type="ECO:0000313" key="2">
    <source>
        <dbReference type="EMBL" id="GLW53379.1"/>
    </source>
</evidence>
<organism evidence="2 3">
    <name type="scientific">Kitasatospora phosalacinea</name>
    <dbReference type="NCBI Taxonomy" id="2065"/>
    <lineage>
        <taxon>Bacteria</taxon>
        <taxon>Bacillati</taxon>
        <taxon>Actinomycetota</taxon>
        <taxon>Actinomycetes</taxon>
        <taxon>Kitasatosporales</taxon>
        <taxon>Streptomycetaceae</taxon>
        <taxon>Kitasatospora</taxon>
    </lineage>
</organism>
<evidence type="ECO:0000313" key="3">
    <source>
        <dbReference type="Proteomes" id="UP001165143"/>
    </source>
</evidence>
<proteinExistence type="predicted"/>
<comment type="caution">
    <text evidence="2">The sequence shown here is derived from an EMBL/GenBank/DDBJ whole genome shotgun (WGS) entry which is preliminary data.</text>
</comment>
<accession>A0A9W6PCN4</accession>